<dbReference type="GO" id="GO:0000062">
    <property type="term" value="F:fatty-acyl-CoA binding"/>
    <property type="evidence" value="ECO:0007669"/>
    <property type="project" value="InterPro"/>
</dbReference>
<accession>A0A1Z5K279</accession>
<evidence type="ECO:0000256" key="3">
    <source>
        <dbReference type="PROSITE-ProRule" id="PRU00023"/>
    </source>
</evidence>
<keyword evidence="4" id="KW-0812">Transmembrane</keyword>
<gene>
    <name evidence="6" type="ORF">FisN_15Lh266</name>
</gene>
<evidence type="ECO:0000313" key="6">
    <source>
        <dbReference type="EMBL" id="GAX20252.1"/>
    </source>
</evidence>
<keyword evidence="2 3" id="KW-0040">ANK repeat</keyword>
<evidence type="ECO:0000256" key="2">
    <source>
        <dbReference type="ARBA" id="ARBA00023043"/>
    </source>
</evidence>
<dbReference type="Pfam" id="PF12796">
    <property type="entry name" value="Ank_2"/>
    <property type="match status" value="1"/>
</dbReference>
<dbReference type="InterPro" id="IPR014352">
    <property type="entry name" value="FERM/acyl-CoA-bd_prot_sf"/>
</dbReference>
<feature type="repeat" description="ANK" evidence="3">
    <location>
        <begin position="242"/>
        <end position="274"/>
    </location>
</feature>
<dbReference type="InterPro" id="IPR050776">
    <property type="entry name" value="Ank_Repeat/CDKN_Inhibitor"/>
</dbReference>
<evidence type="ECO:0000256" key="1">
    <source>
        <dbReference type="ARBA" id="ARBA00022737"/>
    </source>
</evidence>
<dbReference type="PROSITE" id="PS51228">
    <property type="entry name" value="ACB_2"/>
    <property type="match status" value="1"/>
</dbReference>
<dbReference type="PANTHER" id="PTHR24201">
    <property type="entry name" value="ANK_REP_REGION DOMAIN-CONTAINING PROTEIN"/>
    <property type="match status" value="1"/>
</dbReference>
<dbReference type="Proteomes" id="UP000198406">
    <property type="component" value="Unassembled WGS sequence"/>
</dbReference>
<dbReference type="InterPro" id="IPR036770">
    <property type="entry name" value="Ankyrin_rpt-contain_sf"/>
</dbReference>
<dbReference type="InterPro" id="IPR000582">
    <property type="entry name" value="Acyl-CoA-binding_protein"/>
</dbReference>
<feature type="transmembrane region" description="Helical" evidence="4">
    <location>
        <begin position="15"/>
        <end position="35"/>
    </location>
</feature>
<organism evidence="6 7">
    <name type="scientific">Fistulifera solaris</name>
    <name type="common">Oleaginous diatom</name>
    <dbReference type="NCBI Taxonomy" id="1519565"/>
    <lineage>
        <taxon>Eukaryota</taxon>
        <taxon>Sar</taxon>
        <taxon>Stramenopiles</taxon>
        <taxon>Ochrophyta</taxon>
        <taxon>Bacillariophyta</taxon>
        <taxon>Bacillariophyceae</taxon>
        <taxon>Bacillariophycidae</taxon>
        <taxon>Naviculales</taxon>
        <taxon>Naviculaceae</taxon>
        <taxon>Fistulifera</taxon>
    </lineage>
</organism>
<dbReference type="PROSITE" id="PS50297">
    <property type="entry name" value="ANK_REP_REGION"/>
    <property type="match status" value="1"/>
</dbReference>
<dbReference type="Pfam" id="PF00887">
    <property type="entry name" value="ACBP"/>
    <property type="match status" value="1"/>
</dbReference>
<dbReference type="SUPFAM" id="SSF47027">
    <property type="entry name" value="Acyl-CoA binding protein"/>
    <property type="match status" value="1"/>
</dbReference>
<dbReference type="SMART" id="SM00248">
    <property type="entry name" value="ANK"/>
    <property type="match status" value="3"/>
</dbReference>
<reference evidence="6 7" key="1">
    <citation type="journal article" date="2015" name="Plant Cell">
        <title>Oil accumulation by the oleaginous diatom Fistulifera solaris as revealed by the genome and transcriptome.</title>
        <authorList>
            <person name="Tanaka T."/>
            <person name="Maeda Y."/>
            <person name="Veluchamy A."/>
            <person name="Tanaka M."/>
            <person name="Abida H."/>
            <person name="Marechal E."/>
            <person name="Bowler C."/>
            <person name="Muto M."/>
            <person name="Sunaga Y."/>
            <person name="Tanaka M."/>
            <person name="Yoshino T."/>
            <person name="Taniguchi T."/>
            <person name="Fukuda Y."/>
            <person name="Nemoto M."/>
            <person name="Matsumoto M."/>
            <person name="Wong P.S."/>
            <person name="Aburatani S."/>
            <person name="Fujibuchi W."/>
        </authorList>
    </citation>
    <scope>NUCLEOTIDE SEQUENCE [LARGE SCALE GENOMIC DNA]</scope>
    <source>
        <strain evidence="6 7">JPCC DA0580</strain>
    </source>
</reference>
<evidence type="ECO:0000313" key="7">
    <source>
        <dbReference type="Proteomes" id="UP000198406"/>
    </source>
</evidence>
<keyword evidence="7" id="KW-1185">Reference proteome</keyword>
<evidence type="ECO:0000256" key="4">
    <source>
        <dbReference type="SAM" id="Phobius"/>
    </source>
</evidence>
<dbReference type="OrthoDB" id="46760at2759"/>
<dbReference type="Gene3D" id="1.25.40.20">
    <property type="entry name" value="Ankyrin repeat-containing domain"/>
    <property type="match status" value="1"/>
</dbReference>
<evidence type="ECO:0000259" key="5">
    <source>
        <dbReference type="PROSITE" id="PS51228"/>
    </source>
</evidence>
<proteinExistence type="predicted"/>
<sequence>MNRYFYLKATKDDPLWWAVAAVTAVVVVTSTVSWYRRRRFEQPVPVHVPQGPVWDAFLQATQRVRALPSLRNGDKLILYALYKQATVGNAPTEFSTKSWNVVVEQAKWDAWRKVASMSREQAATHYTTAVNELEQEICNGGVVKDQNDTDGFGAPTVSLPAVEHGGYDASKEIVSGASRLLNATAKRDVALVKSLLQNEGVDPNSTDDHQQTALHIAADKGAIECLKLLLEAGGNPNSADRDGISVLQTAVIAAKRDIVSLLLQHHANPDQPDLDGDTPRSCAMMDGSEKMKALFQLQQ</sequence>
<dbReference type="PANTHER" id="PTHR24201:SF15">
    <property type="entry name" value="ANKYRIN REPEAT DOMAIN-CONTAINING PROTEIN 66"/>
    <property type="match status" value="1"/>
</dbReference>
<protein>
    <recommendedName>
        <fullName evidence="5">ACB domain-containing protein</fullName>
    </recommendedName>
</protein>
<dbReference type="PROSITE" id="PS50088">
    <property type="entry name" value="ANK_REPEAT"/>
    <property type="match status" value="2"/>
</dbReference>
<dbReference type="Gene3D" id="1.20.80.10">
    <property type="match status" value="1"/>
</dbReference>
<keyword evidence="1" id="KW-0677">Repeat</keyword>
<dbReference type="AlphaFoldDB" id="A0A1Z5K279"/>
<feature type="repeat" description="ANK" evidence="3">
    <location>
        <begin position="209"/>
        <end position="241"/>
    </location>
</feature>
<keyword evidence="4" id="KW-0472">Membrane</keyword>
<dbReference type="InParanoid" id="A0A1Z5K279"/>
<dbReference type="InterPro" id="IPR035984">
    <property type="entry name" value="Acyl-CoA-binding_sf"/>
</dbReference>
<name>A0A1Z5K279_FISSO</name>
<dbReference type="SUPFAM" id="SSF48403">
    <property type="entry name" value="Ankyrin repeat"/>
    <property type="match status" value="1"/>
</dbReference>
<dbReference type="InterPro" id="IPR002110">
    <property type="entry name" value="Ankyrin_rpt"/>
</dbReference>
<dbReference type="EMBL" id="BDSP01000145">
    <property type="protein sequence ID" value="GAX20252.1"/>
    <property type="molecule type" value="Genomic_DNA"/>
</dbReference>
<keyword evidence="4" id="KW-1133">Transmembrane helix</keyword>
<comment type="caution">
    <text evidence="6">The sequence shown here is derived from an EMBL/GenBank/DDBJ whole genome shotgun (WGS) entry which is preliminary data.</text>
</comment>
<feature type="domain" description="ACB" evidence="5">
    <location>
        <begin position="53"/>
        <end position="139"/>
    </location>
</feature>